<reference evidence="2" key="1">
    <citation type="submission" date="2023-10" db="EMBL/GenBank/DDBJ databases">
        <authorList>
            <person name="Chen Y."/>
            <person name="Shah S."/>
            <person name="Dougan E. K."/>
            <person name="Thang M."/>
            <person name="Chan C."/>
        </authorList>
    </citation>
    <scope>NUCLEOTIDE SEQUENCE [LARGE SCALE GENOMIC DNA]</scope>
</reference>
<dbReference type="EMBL" id="CAUYUJ010000786">
    <property type="protein sequence ID" value="CAK0792566.1"/>
    <property type="molecule type" value="Genomic_DNA"/>
</dbReference>
<comment type="caution">
    <text evidence="2">The sequence shown here is derived from an EMBL/GenBank/DDBJ whole genome shotgun (WGS) entry which is preliminary data.</text>
</comment>
<feature type="region of interest" description="Disordered" evidence="1">
    <location>
        <begin position="358"/>
        <end position="402"/>
    </location>
</feature>
<name>A0ABN9PLK7_9DINO</name>
<accession>A0ABN9PLK7</accession>
<sequence>MALAIQQRPPRALAFVRELIELDAGPVQAGSDQGQPSSAVTSLLLSCLSGTEREPQQGCPSLTPLQATTALVRLLGAAEGDPRGDADLAGSPGGGAVSLVAKAERLGADAADPLRGEAMLRAVAGVMQRRLPQFELGEEPFLQLEVLRAMRLQLLPPPPASEALAWWAEQRIGPDEHAALRRQLVDVVLRSLRIVADGQLSRRPQAVALGCLRSLAACSASCRTNALRAGAAALAVEALQAQTRAPGPPAEAALVLGCEALVALTAGSRSNARAVAEAGADAQALELMRRFGQHREVASAAFSLLGAVARDEAAGARLAAAGPEALAAARAVLERWPEEVRGAAASGRSRAPAPELLAALQAPPPSAERGDGRAGRTGGTGDGGVPSRGVGTSAGRSALESR</sequence>
<evidence type="ECO:0000313" key="2">
    <source>
        <dbReference type="EMBL" id="CAK0792566.1"/>
    </source>
</evidence>
<evidence type="ECO:0000256" key="1">
    <source>
        <dbReference type="SAM" id="MobiDB-lite"/>
    </source>
</evidence>
<gene>
    <name evidence="2" type="ORF">PCOR1329_LOCUS3106</name>
</gene>
<dbReference type="InterPro" id="IPR011989">
    <property type="entry name" value="ARM-like"/>
</dbReference>
<proteinExistence type="predicted"/>
<protein>
    <submittedName>
        <fullName evidence="2">Uncharacterized protein</fullName>
    </submittedName>
</protein>
<dbReference type="Proteomes" id="UP001189429">
    <property type="component" value="Unassembled WGS sequence"/>
</dbReference>
<organism evidence="2 3">
    <name type="scientific">Prorocentrum cordatum</name>
    <dbReference type="NCBI Taxonomy" id="2364126"/>
    <lineage>
        <taxon>Eukaryota</taxon>
        <taxon>Sar</taxon>
        <taxon>Alveolata</taxon>
        <taxon>Dinophyceae</taxon>
        <taxon>Prorocentrales</taxon>
        <taxon>Prorocentraceae</taxon>
        <taxon>Prorocentrum</taxon>
    </lineage>
</organism>
<feature type="compositionally biased region" description="Gly residues" evidence="1">
    <location>
        <begin position="375"/>
        <end position="386"/>
    </location>
</feature>
<evidence type="ECO:0000313" key="3">
    <source>
        <dbReference type="Proteomes" id="UP001189429"/>
    </source>
</evidence>
<dbReference type="Gene3D" id="1.25.10.10">
    <property type="entry name" value="Leucine-rich Repeat Variant"/>
    <property type="match status" value="1"/>
</dbReference>
<keyword evidence="3" id="KW-1185">Reference proteome</keyword>